<keyword evidence="1" id="KW-0732">Signal</keyword>
<dbReference type="Proteomes" id="UP001496674">
    <property type="component" value="Chromosome"/>
</dbReference>
<organism evidence="2 3">
    <name type="scientific">Bacteroides sedimenti</name>
    <dbReference type="NCBI Taxonomy" id="2136147"/>
    <lineage>
        <taxon>Bacteria</taxon>
        <taxon>Pseudomonadati</taxon>
        <taxon>Bacteroidota</taxon>
        <taxon>Bacteroidia</taxon>
        <taxon>Bacteroidales</taxon>
        <taxon>Bacteroidaceae</taxon>
        <taxon>Bacteroides</taxon>
    </lineage>
</organism>
<sequence length="475" mass="52568">MKKTLSLLLLLCIACLKANAQSSIPNSGFENWNSSSYQVPANYVETSNTRAFERASTFNVVKTTDSYSGSFAVKLTSLATVEDTIGGILCNGSNINGPDPSLWKGGTPYNQQPTGIKGYYKYNVATADSALIGLVFKKSGTVLAFNFYKLGGLHNEYTPFEFAIPSLGTDPDSLIFITTSSDLIKSNGMPGSILTLDNISFTGVTSQPALMNGDFEEWTTQQTPYLPAAWRCSQETTSRSTDKYEGQYALELITIKGENDKGETEIWNGWAQLGTWNEQTQKNENGFAYNKQNDIFTFYYKYAPHTPGDKANVGINFQKNGANVGGSWIELNATDTYTYIEMPFNCSDVPDEAFINFQTNNWQNLSLNSVGSILKIDKLAFKSESTNIPENKIAGASAKFFPMPLISSSILEINQQLDLANMKMNIYNAAGVLVRTINITAYQTTINRENLIPGTYLYELVKENTLIFHDKFIVK</sequence>
<dbReference type="Gene3D" id="2.60.120.890">
    <property type="entry name" value="BT2081, beta-jelly-roll domain"/>
    <property type="match status" value="1"/>
</dbReference>
<feature type="signal peptide" evidence="1">
    <location>
        <begin position="1"/>
        <end position="20"/>
    </location>
</feature>
<name>A0ABN6Z1T9_9BACE</name>
<keyword evidence="3" id="KW-1185">Reference proteome</keyword>
<protein>
    <recommendedName>
        <fullName evidence="4">T9SS type A sorting domain-containing protein</fullName>
    </recommendedName>
</protein>
<gene>
    <name evidence="2" type="ORF">BSYN_03240</name>
</gene>
<feature type="chain" id="PRO_5046019610" description="T9SS type A sorting domain-containing protein" evidence="1">
    <location>
        <begin position="21"/>
        <end position="475"/>
    </location>
</feature>
<dbReference type="EMBL" id="AP028055">
    <property type="protein sequence ID" value="BEG98059.1"/>
    <property type="molecule type" value="Genomic_DNA"/>
</dbReference>
<evidence type="ECO:0000313" key="2">
    <source>
        <dbReference type="EMBL" id="BEG98059.1"/>
    </source>
</evidence>
<evidence type="ECO:0000313" key="3">
    <source>
        <dbReference type="Proteomes" id="UP001496674"/>
    </source>
</evidence>
<dbReference type="RefSeq" id="WP_353332680.1">
    <property type="nucleotide sequence ID" value="NZ_AP028055.1"/>
</dbReference>
<dbReference type="NCBIfam" id="TIGR04183">
    <property type="entry name" value="Por_Secre_tail"/>
    <property type="match status" value="1"/>
</dbReference>
<evidence type="ECO:0000256" key="1">
    <source>
        <dbReference type="SAM" id="SignalP"/>
    </source>
</evidence>
<proteinExistence type="predicted"/>
<dbReference type="InterPro" id="IPR026444">
    <property type="entry name" value="Secre_tail"/>
</dbReference>
<dbReference type="InterPro" id="IPR038653">
    <property type="entry name" value="Put_CMD_sf"/>
</dbReference>
<accession>A0ABN6Z1T9</accession>
<reference evidence="2 3" key="1">
    <citation type="submission" date="2023-04" db="EMBL/GenBank/DDBJ databases">
        <title>Draft genome sequence of acteroides sedimenti strain YN3PY1.</title>
        <authorList>
            <person name="Yoshida N."/>
        </authorList>
    </citation>
    <scope>NUCLEOTIDE SEQUENCE [LARGE SCALE GENOMIC DNA]</scope>
    <source>
        <strain evidence="2 3">YN3PY1</strain>
    </source>
</reference>
<evidence type="ECO:0008006" key="4">
    <source>
        <dbReference type="Google" id="ProtNLM"/>
    </source>
</evidence>